<keyword evidence="2" id="KW-1185">Reference proteome</keyword>
<proteinExistence type="predicted"/>
<evidence type="ECO:0000313" key="1">
    <source>
        <dbReference type="EMBL" id="MBB5759481.1"/>
    </source>
</evidence>
<dbReference type="PROSITE" id="PS51257">
    <property type="entry name" value="PROKAR_LIPOPROTEIN"/>
    <property type="match status" value="1"/>
</dbReference>
<dbReference type="Proteomes" id="UP000583454">
    <property type="component" value="Unassembled WGS sequence"/>
</dbReference>
<protein>
    <submittedName>
        <fullName evidence="1">Uncharacterized protein</fullName>
    </submittedName>
</protein>
<dbReference type="EMBL" id="JACHOP010000024">
    <property type="protein sequence ID" value="MBB5759481.1"/>
    <property type="molecule type" value="Genomic_DNA"/>
</dbReference>
<dbReference type="AlphaFoldDB" id="A0A840ZRI6"/>
<accession>A0A840ZRI6</accession>
<dbReference type="RefSeq" id="WP_183572595.1">
    <property type="nucleotide sequence ID" value="NZ_JACHOP010000024.1"/>
</dbReference>
<gene>
    <name evidence="1" type="ORF">HNR00_004215</name>
</gene>
<reference evidence="1 2" key="1">
    <citation type="submission" date="2020-08" db="EMBL/GenBank/DDBJ databases">
        <title>Genomic Encyclopedia of Type Strains, Phase IV (KMG-IV): sequencing the most valuable type-strain genomes for metagenomic binning, comparative biology and taxonomic classification.</title>
        <authorList>
            <person name="Goeker M."/>
        </authorList>
    </citation>
    <scope>NUCLEOTIDE SEQUENCE [LARGE SCALE GENOMIC DNA]</scope>
    <source>
        <strain evidence="1 2">DSM 2163</strain>
    </source>
</reference>
<organism evidence="1 2">
    <name type="scientific">Methylorubrum rhodinum</name>
    <dbReference type="NCBI Taxonomy" id="29428"/>
    <lineage>
        <taxon>Bacteria</taxon>
        <taxon>Pseudomonadati</taxon>
        <taxon>Pseudomonadota</taxon>
        <taxon>Alphaproteobacteria</taxon>
        <taxon>Hyphomicrobiales</taxon>
        <taxon>Methylobacteriaceae</taxon>
        <taxon>Methylorubrum</taxon>
    </lineage>
</organism>
<name>A0A840ZRI6_9HYPH</name>
<evidence type="ECO:0000313" key="2">
    <source>
        <dbReference type="Proteomes" id="UP000583454"/>
    </source>
</evidence>
<comment type="caution">
    <text evidence="1">The sequence shown here is derived from an EMBL/GenBank/DDBJ whole genome shotgun (WGS) entry which is preliminary data.</text>
</comment>
<sequence>MKIVAFIFFGLIGLAACVVIYLSQRAIDCDRFIAGPDEAVALGKQYLLDRSHVYKKHGYSSGSEYISDIEKTSDCCSAYYGKLDLTEYYSGQGWIVSINAARTATRYEHILEFSPCFGPPKYNGGLSGY</sequence>